<sequence>MPAALRTVRSQATLRPTASARPINHTQGQDRRGQGTSTKTSFAEHLQSILSRILHDPDINRRRIYSFAAPIFIFASLLLASALLPRNSHVQIWLKDIRHHKAELAFTIITVVAGIWCGLLVLRWLMWNMAVWMRQFVEHDFRGLGETGVPELWLIKKSDGGQPALPII</sequence>
<name>A0A2H3DEC3_ARMGA</name>
<dbReference type="Proteomes" id="UP000217790">
    <property type="component" value="Unassembled WGS sequence"/>
</dbReference>
<dbReference type="EMBL" id="KZ293659">
    <property type="protein sequence ID" value="PBK92134.1"/>
    <property type="molecule type" value="Genomic_DNA"/>
</dbReference>
<feature type="transmembrane region" description="Helical" evidence="2">
    <location>
        <begin position="104"/>
        <end position="125"/>
    </location>
</feature>
<keyword evidence="2" id="KW-0812">Transmembrane</keyword>
<keyword evidence="4" id="KW-1185">Reference proteome</keyword>
<feature type="transmembrane region" description="Helical" evidence="2">
    <location>
        <begin position="64"/>
        <end position="84"/>
    </location>
</feature>
<evidence type="ECO:0000313" key="4">
    <source>
        <dbReference type="Proteomes" id="UP000217790"/>
    </source>
</evidence>
<reference evidence="4" key="1">
    <citation type="journal article" date="2017" name="Nat. Ecol. Evol.">
        <title>Genome expansion and lineage-specific genetic innovations in the forest pathogenic fungi Armillaria.</title>
        <authorList>
            <person name="Sipos G."/>
            <person name="Prasanna A.N."/>
            <person name="Walter M.C."/>
            <person name="O'Connor E."/>
            <person name="Balint B."/>
            <person name="Krizsan K."/>
            <person name="Kiss B."/>
            <person name="Hess J."/>
            <person name="Varga T."/>
            <person name="Slot J."/>
            <person name="Riley R."/>
            <person name="Boka B."/>
            <person name="Rigling D."/>
            <person name="Barry K."/>
            <person name="Lee J."/>
            <person name="Mihaltcheva S."/>
            <person name="LaButti K."/>
            <person name="Lipzen A."/>
            <person name="Waldron R."/>
            <person name="Moloney N.M."/>
            <person name="Sperisen C."/>
            <person name="Kredics L."/>
            <person name="Vagvoelgyi C."/>
            <person name="Patrignani A."/>
            <person name="Fitzpatrick D."/>
            <person name="Nagy I."/>
            <person name="Doyle S."/>
            <person name="Anderson J.B."/>
            <person name="Grigoriev I.V."/>
            <person name="Gueldener U."/>
            <person name="Muensterkoetter M."/>
            <person name="Nagy L.G."/>
        </authorList>
    </citation>
    <scope>NUCLEOTIDE SEQUENCE [LARGE SCALE GENOMIC DNA]</scope>
    <source>
        <strain evidence="4">Ar21-2</strain>
    </source>
</reference>
<dbReference type="OMA" id="LMWNMAV"/>
<dbReference type="AlphaFoldDB" id="A0A2H3DEC3"/>
<feature type="region of interest" description="Disordered" evidence="1">
    <location>
        <begin position="1"/>
        <end position="37"/>
    </location>
</feature>
<evidence type="ECO:0000256" key="1">
    <source>
        <dbReference type="SAM" id="MobiDB-lite"/>
    </source>
</evidence>
<dbReference type="OrthoDB" id="2884960at2759"/>
<evidence type="ECO:0000256" key="2">
    <source>
        <dbReference type="SAM" id="Phobius"/>
    </source>
</evidence>
<evidence type="ECO:0000313" key="3">
    <source>
        <dbReference type="EMBL" id="PBK92134.1"/>
    </source>
</evidence>
<organism evidence="3 4">
    <name type="scientific">Armillaria gallica</name>
    <name type="common">Bulbous honey fungus</name>
    <name type="synonym">Armillaria bulbosa</name>
    <dbReference type="NCBI Taxonomy" id="47427"/>
    <lineage>
        <taxon>Eukaryota</taxon>
        <taxon>Fungi</taxon>
        <taxon>Dikarya</taxon>
        <taxon>Basidiomycota</taxon>
        <taxon>Agaricomycotina</taxon>
        <taxon>Agaricomycetes</taxon>
        <taxon>Agaricomycetidae</taxon>
        <taxon>Agaricales</taxon>
        <taxon>Marasmiineae</taxon>
        <taxon>Physalacriaceae</taxon>
        <taxon>Armillaria</taxon>
    </lineage>
</organism>
<gene>
    <name evidence="3" type="ORF">ARMGADRAFT_1080925</name>
</gene>
<dbReference type="InParanoid" id="A0A2H3DEC3"/>
<keyword evidence="2" id="KW-1133">Transmembrane helix</keyword>
<protein>
    <submittedName>
        <fullName evidence="3">Uncharacterized protein</fullName>
    </submittedName>
</protein>
<accession>A0A2H3DEC3</accession>
<keyword evidence="2" id="KW-0472">Membrane</keyword>
<proteinExistence type="predicted"/>